<accession>A0A484AWQ6</accession>
<protein>
    <submittedName>
        <fullName evidence="4">Uncharacterized protein</fullName>
    </submittedName>
</protein>
<dbReference type="OMA" id="PLSTYAC"/>
<evidence type="ECO:0000313" key="5">
    <source>
        <dbReference type="Proteomes" id="UP000295192"/>
    </source>
</evidence>
<comment type="caution">
    <text evidence="4">The sequence shown here is derived from an EMBL/GenBank/DDBJ whole genome shotgun (WGS) entry which is preliminary data.</text>
</comment>
<feature type="compositionally biased region" description="Basic residues" evidence="3">
    <location>
        <begin position="92"/>
        <end position="103"/>
    </location>
</feature>
<dbReference type="InterPro" id="IPR036055">
    <property type="entry name" value="LDL_receptor-like_sf"/>
</dbReference>
<dbReference type="Pfam" id="PF00057">
    <property type="entry name" value="Ldl_recept_a"/>
    <property type="match status" value="1"/>
</dbReference>
<dbReference type="InterPro" id="IPR023415">
    <property type="entry name" value="LDLR_class-A_CS"/>
</dbReference>
<dbReference type="PROSITE" id="PS50068">
    <property type="entry name" value="LDLRA_2"/>
    <property type="match status" value="1"/>
</dbReference>
<dbReference type="OrthoDB" id="10055367at2759"/>
<dbReference type="InterPro" id="IPR002172">
    <property type="entry name" value="LDrepeatLR_classA_rpt"/>
</dbReference>
<dbReference type="AlphaFoldDB" id="A0A484AWQ6"/>
<name>A0A484AWQ6_DRONA</name>
<keyword evidence="5" id="KW-1185">Reference proteome</keyword>
<organism evidence="4 5">
    <name type="scientific">Drosophila navojoa</name>
    <name type="common">Fruit fly</name>
    <dbReference type="NCBI Taxonomy" id="7232"/>
    <lineage>
        <taxon>Eukaryota</taxon>
        <taxon>Metazoa</taxon>
        <taxon>Ecdysozoa</taxon>
        <taxon>Arthropoda</taxon>
        <taxon>Hexapoda</taxon>
        <taxon>Insecta</taxon>
        <taxon>Pterygota</taxon>
        <taxon>Neoptera</taxon>
        <taxon>Endopterygota</taxon>
        <taxon>Diptera</taxon>
        <taxon>Brachycera</taxon>
        <taxon>Muscomorpha</taxon>
        <taxon>Ephydroidea</taxon>
        <taxon>Drosophilidae</taxon>
        <taxon>Drosophila</taxon>
    </lineage>
</organism>
<evidence type="ECO:0000256" key="2">
    <source>
        <dbReference type="PROSITE-ProRule" id="PRU00124"/>
    </source>
</evidence>
<proteinExistence type="predicted"/>
<dbReference type="Proteomes" id="UP000295192">
    <property type="component" value="Unassembled WGS sequence"/>
</dbReference>
<dbReference type="SMART" id="SM00192">
    <property type="entry name" value="LDLa"/>
    <property type="match status" value="1"/>
</dbReference>
<evidence type="ECO:0000256" key="3">
    <source>
        <dbReference type="SAM" id="MobiDB-lite"/>
    </source>
</evidence>
<dbReference type="Gene3D" id="4.10.400.10">
    <property type="entry name" value="Low-density Lipoprotein Receptor"/>
    <property type="match status" value="1"/>
</dbReference>
<comment type="caution">
    <text evidence="2">Lacks conserved residue(s) required for the propagation of feature annotation.</text>
</comment>
<dbReference type="STRING" id="7232.A0A484AWQ6"/>
<keyword evidence="1 2" id="KW-1015">Disulfide bond</keyword>
<dbReference type="CDD" id="cd00112">
    <property type="entry name" value="LDLa"/>
    <property type="match status" value="1"/>
</dbReference>
<gene>
    <name evidence="4" type="ORF">AWZ03_012661</name>
</gene>
<evidence type="ECO:0000313" key="4">
    <source>
        <dbReference type="EMBL" id="TDG40916.1"/>
    </source>
</evidence>
<evidence type="ECO:0000256" key="1">
    <source>
        <dbReference type="ARBA" id="ARBA00023157"/>
    </source>
</evidence>
<reference evidence="4 5" key="1">
    <citation type="journal article" date="2019" name="J. Hered.">
        <title>An Improved Genome Assembly for Drosophila navojoa, the Basal Species in the mojavensis Cluster.</title>
        <authorList>
            <person name="Vanderlinde T."/>
            <person name="Dupim E.G."/>
            <person name="Nazario-Yepiz N.O."/>
            <person name="Carvalho A.B."/>
        </authorList>
    </citation>
    <scope>NUCLEOTIDE SEQUENCE [LARGE SCALE GENOMIC DNA]</scope>
    <source>
        <strain evidence="4">Navoj_Jal97</strain>
        <tissue evidence="4">Whole organism</tissue>
    </source>
</reference>
<dbReference type="PROSITE" id="PS01209">
    <property type="entry name" value="LDLRA_1"/>
    <property type="match status" value="1"/>
</dbReference>
<feature type="disulfide bond" evidence="2">
    <location>
        <begin position="42"/>
        <end position="57"/>
    </location>
</feature>
<feature type="region of interest" description="Disordered" evidence="3">
    <location>
        <begin position="84"/>
        <end position="125"/>
    </location>
</feature>
<sequence>MTPAKPLATPPRAPPLSTYACQATDFKCVSHPHTCIKASMVCDGIYDCTDHSDEFNCSRDLAAKTVGRPTTGVGVGVGVGVGASHGSGNSFKRWKKSWRKHQPWHQADKQQRVGQPKAKGFFGSS</sequence>
<dbReference type="SUPFAM" id="SSF57424">
    <property type="entry name" value="LDL receptor-like module"/>
    <property type="match status" value="1"/>
</dbReference>
<dbReference type="EMBL" id="LSRL02000454">
    <property type="protein sequence ID" value="TDG40916.1"/>
    <property type="molecule type" value="Genomic_DNA"/>
</dbReference>